<feature type="binding site" evidence="6">
    <location>
        <position position="387"/>
    </location>
    <ligand>
        <name>(2R)-2-phosphoglycerate</name>
        <dbReference type="ChEBI" id="CHEBI:58289"/>
    </ligand>
</feature>
<feature type="binding site" evidence="8">
    <location>
        <begin position="363"/>
        <end position="366"/>
    </location>
    <ligand>
        <name>substrate</name>
    </ligand>
</feature>
<dbReference type="Pfam" id="PF03952">
    <property type="entry name" value="Enolase_N"/>
    <property type="match status" value="1"/>
</dbReference>
<keyword evidence="6" id="KW-0963">Cytoplasm</keyword>
<dbReference type="GO" id="GO:0000015">
    <property type="term" value="C:phosphopyruvate hydratase complex"/>
    <property type="evidence" value="ECO:0007669"/>
    <property type="project" value="InterPro"/>
</dbReference>
<evidence type="ECO:0000256" key="7">
    <source>
        <dbReference type="PIRSR" id="PIRSR001400-1"/>
    </source>
</evidence>
<dbReference type="SMART" id="SM01192">
    <property type="entry name" value="Enolase_C"/>
    <property type="match status" value="1"/>
</dbReference>
<dbReference type="CDD" id="cd03313">
    <property type="entry name" value="enolase"/>
    <property type="match status" value="1"/>
</dbReference>
<evidence type="ECO:0000256" key="5">
    <source>
        <dbReference type="ARBA" id="ARBA00023239"/>
    </source>
</evidence>
<dbReference type="EC" id="4.2.1.11" evidence="6"/>
<feature type="binding site" evidence="6 9">
    <location>
        <position position="284"/>
    </location>
    <ligand>
        <name>Mg(2+)</name>
        <dbReference type="ChEBI" id="CHEBI:18420"/>
    </ligand>
</feature>
<feature type="binding site" evidence="8">
    <location>
        <position position="156"/>
    </location>
    <ligand>
        <name>substrate</name>
    </ligand>
</feature>
<dbReference type="SUPFAM" id="SSF54826">
    <property type="entry name" value="Enolase N-terminal domain-like"/>
    <property type="match status" value="1"/>
</dbReference>
<dbReference type="GO" id="GO:0004634">
    <property type="term" value="F:phosphopyruvate hydratase activity"/>
    <property type="evidence" value="ECO:0007669"/>
    <property type="project" value="UniProtKB-UniRule"/>
</dbReference>
<keyword evidence="3 6" id="KW-0460">Magnesium</keyword>
<evidence type="ECO:0000259" key="10">
    <source>
        <dbReference type="SMART" id="SM01192"/>
    </source>
</evidence>
<dbReference type="Pfam" id="PF00113">
    <property type="entry name" value="Enolase_C"/>
    <property type="match status" value="1"/>
</dbReference>
<feature type="domain" description="Enolase N-terminal" evidence="11">
    <location>
        <begin position="4"/>
        <end position="132"/>
    </location>
</feature>
<keyword evidence="5 6" id="KW-0456">Lyase</keyword>
<keyword evidence="4 6" id="KW-0324">Glycolysis</keyword>
<dbReference type="Gene3D" id="3.30.390.10">
    <property type="entry name" value="Enolase-like, N-terminal domain"/>
    <property type="match status" value="1"/>
</dbReference>
<keyword evidence="6" id="KW-0964">Secreted</keyword>
<dbReference type="HAMAP" id="MF_00318">
    <property type="entry name" value="Enolase"/>
    <property type="match status" value="1"/>
</dbReference>
<comment type="cofactor">
    <cofactor evidence="9">
        <name>Mg(2+)</name>
        <dbReference type="ChEBI" id="CHEBI:18420"/>
    </cofactor>
    <text evidence="9">Mg(2+) is required for catalysis and for stabilizing the dimer.</text>
</comment>
<dbReference type="SUPFAM" id="SSF51604">
    <property type="entry name" value="Enolase C-terminal domain-like"/>
    <property type="match status" value="1"/>
</dbReference>
<dbReference type="InterPro" id="IPR020811">
    <property type="entry name" value="Enolase_N"/>
</dbReference>
<keyword evidence="6 9" id="KW-0479">Metal-binding</keyword>
<feature type="domain" description="Enolase C-terminal TIM barrel" evidence="10">
    <location>
        <begin position="140"/>
        <end position="424"/>
    </location>
</feature>
<dbReference type="GO" id="GO:0009986">
    <property type="term" value="C:cell surface"/>
    <property type="evidence" value="ECO:0007669"/>
    <property type="project" value="UniProtKB-SubCell"/>
</dbReference>
<proteinExistence type="inferred from homology"/>
<dbReference type="InterPro" id="IPR036849">
    <property type="entry name" value="Enolase-like_C_sf"/>
</dbReference>
<comment type="function">
    <text evidence="6">Catalyzes the reversible conversion of 2-phosphoglycerate (2-PG) into phosphoenolpyruvate (PEP). It is essential for the degradation of carbohydrates via glycolysis.</text>
</comment>
<accession>A0A8T3YQZ5</accession>
<dbReference type="InterPro" id="IPR020810">
    <property type="entry name" value="Enolase_C"/>
</dbReference>
<comment type="similarity">
    <text evidence="2 6">Belongs to the enolase family.</text>
</comment>
<feature type="binding site" evidence="8">
    <location>
        <position position="311"/>
    </location>
    <ligand>
        <name>substrate</name>
    </ligand>
</feature>
<evidence type="ECO:0000313" key="12">
    <source>
        <dbReference type="EMBL" id="MBI4210569.1"/>
    </source>
</evidence>
<dbReference type="SFLD" id="SFLDF00002">
    <property type="entry name" value="enolase"/>
    <property type="match status" value="1"/>
</dbReference>
<comment type="pathway">
    <text evidence="1 6">Carbohydrate degradation; glycolysis; pyruvate from D-glyceraldehyde 3-phosphate: step 4/5.</text>
</comment>
<feature type="binding site" evidence="6">
    <location>
        <position position="365"/>
    </location>
    <ligand>
        <name>(2R)-2-phosphoglycerate</name>
        <dbReference type="ChEBI" id="CHEBI:58289"/>
    </ligand>
</feature>
<comment type="caution">
    <text evidence="12">The sequence shown here is derived from an EMBL/GenBank/DDBJ whole genome shotgun (WGS) entry which is preliminary data.</text>
</comment>
<dbReference type="InterPro" id="IPR029017">
    <property type="entry name" value="Enolase-like_N"/>
</dbReference>
<dbReference type="PANTHER" id="PTHR11902:SF1">
    <property type="entry name" value="ENOLASE"/>
    <property type="match status" value="1"/>
</dbReference>
<feature type="binding site" evidence="6">
    <location>
        <position position="336"/>
    </location>
    <ligand>
        <name>(2R)-2-phosphoglycerate</name>
        <dbReference type="ChEBI" id="CHEBI:58289"/>
    </ligand>
</feature>
<feature type="binding site" evidence="6">
    <location>
        <position position="366"/>
    </location>
    <ligand>
        <name>(2R)-2-phosphoglycerate</name>
        <dbReference type="ChEBI" id="CHEBI:58289"/>
    </ligand>
</feature>
<evidence type="ECO:0000256" key="8">
    <source>
        <dbReference type="PIRSR" id="PIRSR001400-2"/>
    </source>
</evidence>
<feature type="binding site" evidence="6">
    <location>
        <position position="164"/>
    </location>
    <ligand>
        <name>(2R)-2-phosphoglycerate</name>
        <dbReference type="ChEBI" id="CHEBI:58289"/>
    </ligand>
</feature>
<dbReference type="EMBL" id="JACQPB010000036">
    <property type="protein sequence ID" value="MBI4210569.1"/>
    <property type="molecule type" value="Genomic_DNA"/>
</dbReference>
<dbReference type="AlphaFoldDB" id="A0A8T3YQZ5"/>
<dbReference type="PANTHER" id="PTHR11902">
    <property type="entry name" value="ENOLASE"/>
    <property type="match status" value="1"/>
</dbReference>
<evidence type="ECO:0000256" key="6">
    <source>
        <dbReference type="HAMAP-Rule" id="MF_00318"/>
    </source>
</evidence>
<sequence>MVKIVSVHARQVLDSRGNPTVEAELSTSRGHFSAIVPSGASTGAHEAMELRDGAKEYAGKGVLKAVENVNSIISPKVSGRDFFSLDELDSFLNSLDGTANKSALGANAILPVSMAFCRALASHESMRLFEYIGRVSGTKDFVLPVPFLNVLNGGKHAGRENDIQEHMLVPSGFASFSEALRAGTETYHVLKGILRKKYGGEAALLGDEGGFCPKSASLDDRLEMMGKAVSEAGYSGEVHIALDCASSEFFKDGNYNIDGKEYTPMELVDFYAALVERFGLVSIEDGFAEDDWSGWRLFNSRMGKKIEIVGDDLLVTSVSRMKAAIERKACNALLLKVNQIGTVTESVEAARLAFRSQWRVMVSHRSGESEDSFISDLVVGLAAGQSKFGAPARSERTAKYNQLLRIEEALAETGKAKFAGKGPSA</sequence>
<dbReference type="Proteomes" id="UP000732298">
    <property type="component" value="Unassembled WGS sequence"/>
</dbReference>
<evidence type="ECO:0000256" key="2">
    <source>
        <dbReference type="ARBA" id="ARBA00009604"/>
    </source>
</evidence>
<name>A0A8T3YQZ5_9ARCH</name>
<dbReference type="NCBIfam" id="TIGR01060">
    <property type="entry name" value="eno"/>
    <property type="match status" value="1"/>
</dbReference>
<dbReference type="InterPro" id="IPR020809">
    <property type="entry name" value="Enolase_CS"/>
</dbReference>
<evidence type="ECO:0000256" key="3">
    <source>
        <dbReference type="ARBA" id="ARBA00022842"/>
    </source>
</evidence>
<dbReference type="SMART" id="SM01193">
    <property type="entry name" value="Enolase_N"/>
    <property type="match status" value="1"/>
</dbReference>
<reference evidence="12" key="1">
    <citation type="submission" date="2020-07" db="EMBL/GenBank/DDBJ databases">
        <title>Huge and variable diversity of episymbiotic CPR bacteria and DPANN archaea in groundwater ecosystems.</title>
        <authorList>
            <person name="He C.Y."/>
            <person name="Keren R."/>
            <person name="Whittaker M."/>
            <person name="Farag I.F."/>
            <person name="Doudna J."/>
            <person name="Cate J.H.D."/>
            <person name="Banfield J.F."/>
        </authorList>
    </citation>
    <scope>NUCLEOTIDE SEQUENCE</scope>
    <source>
        <strain evidence="12">NC_groundwater_1296_Ag_S-0.2um_52_80</strain>
    </source>
</reference>
<feature type="binding site" evidence="6 9">
    <location>
        <position position="311"/>
    </location>
    <ligand>
        <name>Mg(2+)</name>
        <dbReference type="ChEBI" id="CHEBI:18420"/>
    </ligand>
</feature>
<dbReference type="PRINTS" id="PR00148">
    <property type="entry name" value="ENOLASE"/>
</dbReference>
<comment type="subcellular location">
    <subcellularLocation>
        <location evidence="6">Cytoplasm</location>
    </subcellularLocation>
    <subcellularLocation>
        <location evidence="6">Secreted</location>
    </subcellularLocation>
    <subcellularLocation>
        <location evidence="6">Cell surface</location>
    </subcellularLocation>
    <text evidence="6">Fractions of enolase are present in both the cytoplasm and on the cell surface.</text>
</comment>
<feature type="binding site" evidence="8">
    <location>
        <position position="284"/>
    </location>
    <ligand>
        <name>substrate</name>
    </ligand>
</feature>
<dbReference type="SFLD" id="SFLDS00001">
    <property type="entry name" value="Enolase"/>
    <property type="match status" value="1"/>
</dbReference>
<evidence type="ECO:0000256" key="1">
    <source>
        <dbReference type="ARBA" id="ARBA00005031"/>
    </source>
</evidence>
<feature type="binding site" evidence="8">
    <location>
        <position position="165"/>
    </location>
    <ligand>
        <name>substrate</name>
    </ligand>
</feature>
<feature type="active site" description="Proton donor" evidence="6 7">
    <location>
        <position position="208"/>
    </location>
</feature>
<feature type="binding site" evidence="8">
    <location>
        <position position="387"/>
    </location>
    <ligand>
        <name>substrate</name>
    </ligand>
</feature>
<dbReference type="PROSITE" id="PS00164">
    <property type="entry name" value="ENOLASE"/>
    <property type="match status" value="1"/>
</dbReference>
<evidence type="ECO:0000256" key="4">
    <source>
        <dbReference type="ARBA" id="ARBA00023152"/>
    </source>
</evidence>
<dbReference type="PIRSF" id="PIRSF001400">
    <property type="entry name" value="Enolase"/>
    <property type="match status" value="1"/>
</dbReference>
<comment type="catalytic activity">
    <reaction evidence="6">
        <text>(2R)-2-phosphoglycerate = phosphoenolpyruvate + H2O</text>
        <dbReference type="Rhea" id="RHEA:10164"/>
        <dbReference type="ChEBI" id="CHEBI:15377"/>
        <dbReference type="ChEBI" id="CHEBI:58289"/>
        <dbReference type="ChEBI" id="CHEBI:58702"/>
        <dbReference type="EC" id="4.2.1.11"/>
    </reaction>
</comment>
<evidence type="ECO:0000256" key="9">
    <source>
        <dbReference type="PIRSR" id="PIRSR001400-3"/>
    </source>
</evidence>
<dbReference type="Gene3D" id="3.20.20.120">
    <property type="entry name" value="Enolase-like C-terminal domain"/>
    <property type="match status" value="1"/>
</dbReference>
<protein>
    <recommendedName>
        <fullName evidence="6">Enolase</fullName>
        <ecNumber evidence="6">4.2.1.11</ecNumber>
    </recommendedName>
    <alternativeName>
        <fullName evidence="6">2-phospho-D-glycerate hydro-lyase</fullName>
    </alternativeName>
    <alternativeName>
        <fullName evidence="6">2-phosphoglycerate dehydratase</fullName>
    </alternativeName>
</protein>
<dbReference type="GO" id="GO:0006096">
    <property type="term" value="P:glycolytic process"/>
    <property type="evidence" value="ECO:0007669"/>
    <property type="project" value="UniProtKB-UniRule"/>
</dbReference>
<evidence type="ECO:0000313" key="13">
    <source>
        <dbReference type="Proteomes" id="UP000732298"/>
    </source>
</evidence>
<dbReference type="SFLD" id="SFLDG00178">
    <property type="entry name" value="enolase"/>
    <property type="match status" value="1"/>
</dbReference>
<feature type="active site" description="Proton acceptor" evidence="6 7">
    <location>
        <position position="336"/>
    </location>
</feature>
<dbReference type="InterPro" id="IPR000941">
    <property type="entry name" value="Enolase"/>
</dbReference>
<feature type="binding site" evidence="6 9">
    <location>
        <position position="243"/>
    </location>
    <ligand>
        <name>Mg(2+)</name>
        <dbReference type="ChEBI" id="CHEBI:18420"/>
    </ligand>
</feature>
<comment type="cofactor">
    <cofactor evidence="6">
        <name>Mg(2+)</name>
        <dbReference type="ChEBI" id="CHEBI:18420"/>
    </cofactor>
    <text evidence="6">Binds a second Mg(2+) ion via substrate during catalysis.</text>
</comment>
<dbReference type="GO" id="GO:0005576">
    <property type="term" value="C:extracellular region"/>
    <property type="evidence" value="ECO:0007669"/>
    <property type="project" value="UniProtKB-SubCell"/>
</dbReference>
<dbReference type="GO" id="GO:0000287">
    <property type="term" value="F:magnesium ion binding"/>
    <property type="evidence" value="ECO:0007669"/>
    <property type="project" value="UniProtKB-UniRule"/>
</dbReference>
<evidence type="ECO:0000259" key="11">
    <source>
        <dbReference type="SMART" id="SM01193"/>
    </source>
</evidence>
<organism evidence="12 13">
    <name type="scientific">Candidatus Iainarchaeum sp</name>
    <dbReference type="NCBI Taxonomy" id="3101447"/>
    <lineage>
        <taxon>Archaea</taxon>
        <taxon>Candidatus Iainarchaeota</taxon>
        <taxon>Candidatus Iainarchaeia</taxon>
        <taxon>Candidatus Iainarchaeales</taxon>
        <taxon>Candidatus Iainarchaeaceae</taxon>
        <taxon>Candidatus Iainarchaeum</taxon>
    </lineage>
</organism>
<gene>
    <name evidence="6 12" type="primary">eno</name>
    <name evidence="12" type="ORF">HY544_03635</name>
</gene>